<dbReference type="Pfam" id="PF20648">
    <property type="entry name" value="DUF6809"/>
    <property type="match status" value="1"/>
</dbReference>
<evidence type="ECO:0000313" key="1">
    <source>
        <dbReference type="EMBL" id="HIZ10298.1"/>
    </source>
</evidence>
<organism evidence="1 2">
    <name type="scientific">Candidatus Borkfalkia avicola</name>
    <dbReference type="NCBI Taxonomy" id="2838503"/>
    <lineage>
        <taxon>Bacteria</taxon>
        <taxon>Bacillati</taxon>
        <taxon>Bacillota</taxon>
        <taxon>Clostridia</taxon>
        <taxon>Christensenellales</taxon>
        <taxon>Christensenellaceae</taxon>
        <taxon>Candidatus Borkfalkia</taxon>
    </lineage>
</organism>
<gene>
    <name evidence="1" type="ORF">H9726_07400</name>
</gene>
<dbReference type="AlphaFoldDB" id="A0A9D2D879"/>
<dbReference type="EMBL" id="DXCF01000037">
    <property type="protein sequence ID" value="HIZ10298.1"/>
    <property type="molecule type" value="Genomic_DNA"/>
</dbReference>
<evidence type="ECO:0000313" key="2">
    <source>
        <dbReference type="Proteomes" id="UP000824025"/>
    </source>
</evidence>
<proteinExistence type="predicted"/>
<protein>
    <submittedName>
        <fullName evidence="1">Uncharacterized protein</fullName>
    </submittedName>
</protein>
<name>A0A9D2D879_9FIRM</name>
<accession>A0A9D2D879</accession>
<dbReference type="InterPro" id="IPR049215">
    <property type="entry name" value="DUF6809"/>
</dbReference>
<comment type="caution">
    <text evidence="1">The sequence shown here is derived from an EMBL/GenBank/DDBJ whole genome shotgun (WGS) entry which is preliminary data.</text>
</comment>
<reference evidence="1" key="1">
    <citation type="journal article" date="2021" name="PeerJ">
        <title>Extensive microbial diversity within the chicken gut microbiome revealed by metagenomics and culture.</title>
        <authorList>
            <person name="Gilroy R."/>
            <person name="Ravi A."/>
            <person name="Getino M."/>
            <person name="Pursley I."/>
            <person name="Horton D.L."/>
            <person name="Alikhan N.F."/>
            <person name="Baker D."/>
            <person name="Gharbi K."/>
            <person name="Hall N."/>
            <person name="Watson M."/>
            <person name="Adriaenssens E.M."/>
            <person name="Foster-Nyarko E."/>
            <person name="Jarju S."/>
            <person name="Secka A."/>
            <person name="Antonio M."/>
            <person name="Oren A."/>
            <person name="Chaudhuri R.R."/>
            <person name="La Ragione R."/>
            <person name="Hildebrand F."/>
            <person name="Pallen M.J."/>
        </authorList>
    </citation>
    <scope>NUCLEOTIDE SEQUENCE</scope>
    <source>
        <strain evidence="1">CHK192-19661</strain>
    </source>
</reference>
<sequence length="91" mass="10358">MRSVFEEIYSGKKFTGNSVPVRGRERENARRERAAEEAFRATLSEDQRKRFAEYLETVAAVREEEFRSGYLEGVKIGILMGVEAAGVLPEE</sequence>
<dbReference type="Proteomes" id="UP000824025">
    <property type="component" value="Unassembled WGS sequence"/>
</dbReference>
<reference evidence="1" key="2">
    <citation type="submission" date="2021-04" db="EMBL/GenBank/DDBJ databases">
        <authorList>
            <person name="Gilroy R."/>
        </authorList>
    </citation>
    <scope>NUCLEOTIDE SEQUENCE</scope>
    <source>
        <strain evidence="1">CHK192-19661</strain>
    </source>
</reference>